<feature type="region of interest" description="Disordered" evidence="12">
    <location>
        <begin position="503"/>
        <end position="523"/>
    </location>
</feature>
<dbReference type="FunFam" id="2.60.120.430:FF:000007">
    <property type="entry name" value="FERONIA receptor-like kinase"/>
    <property type="match status" value="1"/>
</dbReference>
<dbReference type="GO" id="GO:0016020">
    <property type="term" value="C:membrane"/>
    <property type="evidence" value="ECO:0007669"/>
    <property type="project" value="UniProtKB-SubCell"/>
</dbReference>
<name>A0ABD3AK53_9GENT</name>
<evidence type="ECO:0000313" key="15">
    <source>
        <dbReference type="EMBL" id="KAL3531545.1"/>
    </source>
</evidence>
<evidence type="ECO:0000256" key="2">
    <source>
        <dbReference type="ARBA" id="ARBA00022527"/>
    </source>
</evidence>
<keyword evidence="3" id="KW-0808">Transferase</keyword>
<keyword evidence="2" id="KW-0723">Serine/threonine-protein kinase</keyword>
<evidence type="ECO:0000256" key="5">
    <source>
        <dbReference type="ARBA" id="ARBA00022729"/>
    </source>
</evidence>
<dbReference type="InterPro" id="IPR024788">
    <property type="entry name" value="Malectin-like_Carb-bd_dom"/>
</dbReference>
<keyword evidence="7" id="KW-0418">Kinase</keyword>
<evidence type="ECO:0000256" key="7">
    <source>
        <dbReference type="ARBA" id="ARBA00022777"/>
    </source>
</evidence>
<dbReference type="EMBL" id="JBJUIK010000004">
    <property type="protein sequence ID" value="KAL3531545.1"/>
    <property type="molecule type" value="Genomic_DNA"/>
</dbReference>
<keyword evidence="10 13" id="KW-0472">Membrane</keyword>
<dbReference type="Proteomes" id="UP001630127">
    <property type="component" value="Unassembled WGS sequence"/>
</dbReference>
<evidence type="ECO:0000256" key="8">
    <source>
        <dbReference type="ARBA" id="ARBA00022840"/>
    </source>
</evidence>
<keyword evidence="11" id="KW-0325">Glycoprotein</keyword>
<keyword evidence="16" id="KW-1185">Reference proteome</keyword>
<evidence type="ECO:0000256" key="1">
    <source>
        <dbReference type="ARBA" id="ARBA00004479"/>
    </source>
</evidence>
<keyword evidence="8" id="KW-0067">ATP-binding</keyword>
<dbReference type="Gene3D" id="2.60.120.430">
    <property type="entry name" value="Galactose-binding lectin"/>
    <property type="match status" value="2"/>
</dbReference>
<accession>A0ABD3AK53</accession>
<evidence type="ECO:0000256" key="4">
    <source>
        <dbReference type="ARBA" id="ARBA00022692"/>
    </source>
</evidence>
<sequence length="548" mass="59983">MGNAAADVGLPYSTYVDGRYGRTSLFFFDSPGANVGPDALVLSCGSSDGGTDADGRKWESDSKYLMANDKSIVAKAETQDPSLPSDIPYMTARLFTSETSYQFPIANATGRVLLRFHFYPASYPNFNISNSYFSVSAGGITLLSNFSAFITAEALSQGYLIREYFLAPQNLPSLNVTFRPSNQSFAFVNGIEVISPPEEFDQDPTLVGGGLQDDSTDFGTTDNSISVSTSSMQTMFRINVGGQYISAKNDSASLMRSWYDDTPYIYGAGLGVALEANVTIEYKKLQPYIAPLDVYRTARSMGPDPNVNKAFNLTWVFQVESNFSYLVRFHWCDWEFDKVNQRIFAVLLNNKTAQDQADIFGWTKEKATPMRRDYVIYVDGKQGNDQLWVALHPITSTGSEYVDALLNGLEIFKLSDAKSNLAGPNPVISDLMRKQIESDEAPKPFATQKKSYSTALISGAAGGAAAFGVAAAIVFIAHSRKKRALGTEVGVTSWLPIYGNSHTSGSKSNSGRSHGSTTISTEKRKKARIVKTLKLLITTTSWRCTEVL</sequence>
<evidence type="ECO:0000259" key="14">
    <source>
        <dbReference type="Pfam" id="PF12819"/>
    </source>
</evidence>
<keyword evidence="5" id="KW-0732">Signal</keyword>
<evidence type="ECO:0000256" key="11">
    <source>
        <dbReference type="ARBA" id="ARBA00023180"/>
    </source>
</evidence>
<gene>
    <name evidence="15" type="ORF">ACH5RR_010867</name>
</gene>
<dbReference type="PANTHER" id="PTHR34590:SF5">
    <property type="entry name" value="OS04G0586500 PROTEIN"/>
    <property type="match status" value="1"/>
</dbReference>
<protein>
    <recommendedName>
        <fullName evidence="14">Malectin-like domain-containing protein</fullName>
    </recommendedName>
</protein>
<dbReference type="PANTHER" id="PTHR34590">
    <property type="entry name" value="OS03G0124300 PROTEIN-RELATED"/>
    <property type="match status" value="1"/>
</dbReference>
<dbReference type="Pfam" id="PF12819">
    <property type="entry name" value="Malectin_like"/>
    <property type="match status" value="1"/>
</dbReference>
<evidence type="ECO:0000313" key="16">
    <source>
        <dbReference type="Proteomes" id="UP001630127"/>
    </source>
</evidence>
<feature type="transmembrane region" description="Helical" evidence="13">
    <location>
        <begin position="455"/>
        <end position="477"/>
    </location>
</feature>
<feature type="domain" description="Malectin-like" evidence="14">
    <location>
        <begin position="42"/>
        <end position="413"/>
    </location>
</feature>
<reference evidence="15 16" key="1">
    <citation type="submission" date="2024-11" db="EMBL/GenBank/DDBJ databases">
        <title>A near-complete genome assembly of Cinchona calisaya.</title>
        <authorList>
            <person name="Lian D.C."/>
            <person name="Zhao X.W."/>
            <person name="Wei L."/>
        </authorList>
    </citation>
    <scope>NUCLEOTIDE SEQUENCE [LARGE SCALE GENOMIC DNA]</scope>
    <source>
        <tissue evidence="15">Nenye</tissue>
    </source>
</reference>
<evidence type="ECO:0000256" key="6">
    <source>
        <dbReference type="ARBA" id="ARBA00022741"/>
    </source>
</evidence>
<feature type="compositionally biased region" description="Polar residues" evidence="12">
    <location>
        <begin position="503"/>
        <end position="520"/>
    </location>
</feature>
<evidence type="ECO:0000256" key="12">
    <source>
        <dbReference type="SAM" id="MobiDB-lite"/>
    </source>
</evidence>
<dbReference type="GO" id="GO:0005524">
    <property type="term" value="F:ATP binding"/>
    <property type="evidence" value="ECO:0007669"/>
    <property type="project" value="UniProtKB-KW"/>
</dbReference>
<dbReference type="InterPro" id="IPR045272">
    <property type="entry name" value="ANXUR1/2-like"/>
</dbReference>
<organism evidence="15 16">
    <name type="scientific">Cinchona calisaya</name>
    <dbReference type="NCBI Taxonomy" id="153742"/>
    <lineage>
        <taxon>Eukaryota</taxon>
        <taxon>Viridiplantae</taxon>
        <taxon>Streptophyta</taxon>
        <taxon>Embryophyta</taxon>
        <taxon>Tracheophyta</taxon>
        <taxon>Spermatophyta</taxon>
        <taxon>Magnoliopsida</taxon>
        <taxon>eudicotyledons</taxon>
        <taxon>Gunneridae</taxon>
        <taxon>Pentapetalae</taxon>
        <taxon>asterids</taxon>
        <taxon>lamiids</taxon>
        <taxon>Gentianales</taxon>
        <taxon>Rubiaceae</taxon>
        <taxon>Cinchonoideae</taxon>
        <taxon>Cinchoneae</taxon>
        <taxon>Cinchona</taxon>
    </lineage>
</organism>
<evidence type="ECO:0000256" key="3">
    <source>
        <dbReference type="ARBA" id="ARBA00022679"/>
    </source>
</evidence>
<dbReference type="GO" id="GO:0004674">
    <property type="term" value="F:protein serine/threonine kinase activity"/>
    <property type="evidence" value="ECO:0007669"/>
    <property type="project" value="UniProtKB-KW"/>
</dbReference>
<evidence type="ECO:0000256" key="10">
    <source>
        <dbReference type="ARBA" id="ARBA00023136"/>
    </source>
</evidence>
<keyword evidence="9 13" id="KW-1133">Transmembrane helix</keyword>
<keyword evidence="4 13" id="KW-0812">Transmembrane</keyword>
<dbReference type="FunFam" id="2.60.120.430:FF:000003">
    <property type="entry name" value="FERONIA receptor-like kinase"/>
    <property type="match status" value="1"/>
</dbReference>
<comment type="subcellular location">
    <subcellularLocation>
        <location evidence="1">Membrane</location>
        <topology evidence="1">Single-pass type I membrane protein</topology>
    </subcellularLocation>
</comment>
<dbReference type="AlphaFoldDB" id="A0ABD3AK53"/>
<evidence type="ECO:0000256" key="13">
    <source>
        <dbReference type="SAM" id="Phobius"/>
    </source>
</evidence>
<evidence type="ECO:0000256" key="9">
    <source>
        <dbReference type="ARBA" id="ARBA00022989"/>
    </source>
</evidence>
<keyword evidence="6" id="KW-0547">Nucleotide-binding</keyword>
<comment type="caution">
    <text evidence="15">The sequence shown here is derived from an EMBL/GenBank/DDBJ whole genome shotgun (WGS) entry which is preliminary data.</text>
</comment>
<proteinExistence type="predicted"/>